<keyword evidence="1" id="KW-0732">Signal</keyword>
<proteinExistence type="predicted"/>
<keyword evidence="4" id="KW-1185">Reference proteome</keyword>
<comment type="caution">
    <text evidence="3">The sequence shown here is derived from an EMBL/GenBank/DDBJ whole genome shotgun (WGS) entry which is preliminary data.</text>
</comment>
<dbReference type="AlphaFoldDB" id="A0A840FNW6"/>
<sequence length="494" mass="53143">MVRASLVAAAALIVAPSASAQMAVVTLKPIVATGAVSAIDVELVLPKGPDRLTLWAPIVYPGSPGVADRLSAITATDATGTVSLATRDDPPVPGGFPYMRHWAAERSVVYPFRLRFRMAVQPPGGANGPPFGLRAVGGGVVGAGSTLLMFPDDSTVAETRVRWDLTALPVGSIASTSLGDGTSFIVKGPPEALQGAWILAGPAGRYPPVGAAGGFSATWLGRPTFEAPAEMAYTARGHDYLARYFPHLKPTPPYRVFLQFREQPPFGGATALTQSFMLARGPLAPSETAVAPRSTLFHEMIHQWVGNIQEPNGIASWFTEGLTNYYQDLLMLRGGFVTPAAYQAAINTLAEEYYTSKARNWSAAQITKVGFGDEEVRHTPYRRGALYFYDLDARIRAASGGKRTLDSVLFPMFLAREKGQSFDNARWIAMVTAELGPGEKTRFERLIIDGIDTLAPQSDAFGPCFTRQPATYAGNVPGYRWTRVVDVPDSRCAR</sequence>
<evidence type="ECO:0000256" key="1">
    <source>
        <dbReference type="SAM" id="SignalP"/>
    </source>
</evidence>
<feature type="domain" description="Peptidase M61 catalytic" evidence="2">
    <location>
        <begin position="297"/>
        <end position="365"/>
    </location>
</feature>
<dbReference type="Pfam" id="PF05299">
    <property type="entry name" value="Peptidase_M61"/>
    <property type="match status" value="1"/>
</dbReference>
<dbReference type="RefSeq" id="WP_183987211.1">
    <property type="nucleotide sequence ID" value="NZ_JACIEV010000015.1"/>
</dbReference>
<accession>A0A840FNW6</accession>
<evidence type="ECO:0000313" key="3">
    <source>
        <dbReference type="EMBL" id="MBB4155578.1"/>
    </source>
</evidence>
<dbReference type="Gene3D" id="1.10.390.10">
    <property type="entry name" value="Neutral Protease Domain 2"/>
    <property type="match status" value="1"/>
</dbReference>
<evidence type="ECO:0000259" key="2">
    <source>
        <dbReference type="Pfam" id="PF05299"/>
    </source>
</evidence>
<protein>
    <recommendedName>
        <fullName evidence="2">Peptidase M61 catalytic domain-containing protein</fullName>
    </recommendedName>
</protein>
<evidence type="ECO:0000313" key="4">
    <source>
        <dbReference type="Proteomes" id="UP000529795"/>
    </source>
</evidence>
<dbReference type="EMBL" id="JACIEV010000015">
    <property type="protein sequence ID" value="MBB4155578.1"/>
    <property type="molecule type" value="Genomic_DNA"/>
</dbReference>
<name>A0A840FNW6_9SPHN</name>
<dbReference type="SUPFAM" id="SSF55486">
    <property type="entry name" value="Metalloproteases ('zincins'), catalytic domain"/>
    <property type="match status" value="1"/>
</dbReference>
<feature type="signal peptide" evidence="1">
    <location>
        <begin position="1"/>
        <end position="20"/>
    </location>
</feature>
<gene>
    <name evidence="3" type="ORF">GGQ80_003503</name>
</gene>
<dbReference type="InterPro" id="IPR027268">
    <property type="entry name" value="Peptidase_M4/M1_CTD_sf"/>
</dbReference>
<organism evidence="3 4">
    <name type="scientific">Sphingomonas jinjuensis</name>
    <dbReference type="NCBI Taxonomy" id="535907"/>
    <lineage>
        <taxon>Bacteria</taxon>
        <taxon>Pseudomonadati</taxon>
        <taxon>Pseudomonadota</taxon>
        <taxon>Alphaproteobacteria</taxon>
        <taxon>Sphingomonadales</taxon>
        <taxon>Sphingomonadaceae</taxon>
        <taxon>Sphingomonas</taxon>
    </lineage>
</organism>
<dbReference type="InterPro" id="IPR007963">
    <property type="entry name" value="Peptidase_M61_catalytic"/>
</dbReference>
<reference evidence="3 4" key="1">
    <citation type="submission" date="2020-08" db="EMBL/GenBank/DDBJ databases">
        <title>Genomic Encyclopedia of Type Strains, Phase IV (KMG-IV): sequencing the most valuable type-strain genomes for metagenomic binning, comparative biology and taxonomic classification.</title>
        <authorList>
            <person name="Goeker M."/>
        </authorList>
    </citation>
    <scope>NUCLEOTIDE SEQUENCE [LARGE SCALE GENOMIC DNA]</scope>
    <source>
        <strain evidence="3 4">YC6723</strain>
    </source>
</reference>
<feature type="chain" id="PRO_5032536030" description="Peptidase M61 catalytic domain-containing protein" evidence="1">
    <location>
        <begin position="21"/>
        <end position="494"/>
    </location>
</feature>
<dbReference type="Proteomes" id="UP000529795">
    <property type="component" value="Unassembled WGS sequence"/>
</dbReference>